<dbReference type="PROSITE" id="PS50003">
    <property type="entry name" value="PH_DOMAIN"/>
    <property type="match status" value="1"/>
</dbReference>
<dbReference type="PANTHER" id="PTHR46572">
    <property type="entry name" value="RHO1 GDP-GTP EXCHANGE PROTEIN 1-RELATED"/>
    <property type="match status" value="1"/>
</dbReference>
<dbReference type="Pfam" id="PF15405">
    <property type="entry name" value="PH_5"/>
    <property type="match status" value="1"/>
</dbReference>
<evidence type="ECO:0000256" key="1">
    <source>
        <dbReference type="ARBA" id="ARBA00022553"/>
    </source>
</evidence>
<dbReference type="PROSITE" id="PS50010">
    <property type="entry name" value="DH_2"/>
    <property type="match status" value="1"/>
</dbReference>
<feature type="compositionally biased region" description="Basic and acidic residues" evidence="3">
    <location>
        <begin position="106"/>
        <end position="121"/>
    </location>
</feature>
<dbReference type="GO" id="GO:0005085">
    <property type="term" value="F:guanyl-nucleotide exchange factor activity"/>
    <property type="evidence" value="ECO:0007669"/>
    <property type="project" value="UniProtKB-KW"/>
</dbReference>
<dbReference type="Gene3D" id="2.30.29.30">
    <property type="entry name" value="Pleckstrin-homology domain (PH domain)/Phosphotyrosine-binding domain (PTB)"/>
    <property type="match status" value="1"/>
</dbReference>
<keyword evidence="2" id="KW-0344">Guanine-nucleotide releasing factor</keyword>
<proteinExistence type="predicted"/>
<dbReference type="CDD" id="cd00160">
    <property type="entry name" value="RhoGEF"/>
    <property type="match status" value="1"/>
</dbReference>
<organism evidence="7 8">
    <name type="scientific">Suillus luteus UH-Slu-Lm8-n1</name>
    <dbReference type="NCBI Taxonomy" id="930992"/>
    <lineage>
        <taxon>Eukaryota</taxon>
        <taxon>Fungi</taxon>
        <taxon>Dikarya</taxon>
        <taxon>Basidiomycota</taxon>
        <taxon>Agaricomycotina</taxon>
        <taxon>Agaricomycetes</taxon>
        <taxon>Agaricomycetidae</taxon>
        <taxon>Boletales</taxon>
        <taxon>Suillineae</taxon>
        <taxon>Suillaceae</taxon>
        <taxon>Suillus</taxon>
    </lineage>
</organism>
<dbReference type="SUPFAM" id="SSF48065">
    <property type="entry name" value="DBL homology domain (DH-domain)"/>
    <property type="match status" value="1"/>
</dbReference>
<evidence type="ECO:0000256" key="2">
    <source>
        <dbReference type="ARBA" id="ARBA00022658"/>
    </source>
</evidence>
<dbReference type="SUPFAM" id="SSF50729">
    <property type="entry name" value="PH domain-like"/>
    <property type="match status" value="1"/>
</dbReference>
<dbReference type="Proteomes" id="UP000054485">
    <property type="component" value="Unassembled WGS sequence"/>
</dbReference>
<dbReference type="InterPro" id="IPR000219">
    <property type="entry name" value="DH_dom"/>
</dbReference>
<accession>A0A0C9ZV71</accession>
<evidence type="ECO:0000313" key="7">
    <source>
        <dbReference type="EMBL" id="KIK41755.1"/>
    </source>
</evidence>
<sequence>MQNQRRYPYVTIPPGASPLPNPSPLQSYPYDIENNAPPGELLNPWDRTPTAINPNGRPGELRSRSRTRSAYEPVPPTISFPEPELHRFASQRTTLHPYSPRHRHSKSDDGHGSLPPSRDHVASAPFTPVTPDSASSIHYLPEDDWEAPVNQLTRELSNVSLHSEEGLRRFQAGRLAEKDEEWHRLVPAEAQEALGKKEVERQSVLFELFKSERDYVEDLKLVTEVFIEPLQFANPPIIAPDKLRPFIHEVFYNLGQITVHHEHMLAALFERQLDQHPLVQSVTDIVLETCFQFQSDYESYIKHYPLAEERHRTELSRNKSYQAFMQKCSQDPRVRKRDVITFLSRPVTRLPRLHLILEHIHKITQPGHPDLEDLPLLLSILSDFLKSTQPGIAAAENRVKYWNVCESLTMPKGEIIDLDWYNESRSLVYSGPVARRSKSEMDWHPWTDLFVALLDNYLLLTKEERGTGGILKRYITSRPIPLEYLKLGSFDGQPESRKERSEEGGILDSLRAQYKPIYPFTIYHSADKLIRRYTLYAPTESAREKWRNALIEAKGIDDVRRDANKWFAPQLVDDGTFRSPGAYTPRGFGSKASGRVVNAVSFTAAGGKRLMAVGCATGIYVGSRGDTNFRKILSYGNPSSIIVLQDFNKFIVHHESYLLSYSLDLLARVAMYQAPASSLDASLEKIAGGDGTVLFCSAGRIKQRMIIVYALKSFFQTTVHALEACNLSELRRTPSRGSQSTILSFRPFGEALYVPKDAYSVTPLAKTIAISTEKGIVIADPTDTARQMVSVVPDFSGATSNTDMADLKTRCEDAKPLGLIRAESGEILVVYDTLGCYVTKHGVPSRKNGFIRWETKATSFAHRGFHVLLFSSEFIEIRSLSTGRLDQVIEGSDIRLLLHTNLKSHSVDDTLLVAMRGTKDDKDGVSDKIIELVQTAEFSSMQTPMASTPVEGLWDEWDM</sequence>
<feature type="domain" description="CNH" evidence="6">
    <location>
        <begin position="593"/>
        <end position="904"/>
    </location>
</feature>
<dbReference type="PROSITE" id="PS50219">
    <property type="entry name" value="CNH"/>
    <property type="match status" value="1"/>
</dbReference>
<dbReference type="SMART" id="SM00325">
    <property type="entry name" value="RhoGEF"/>
    <property type="match status" value="1"/>
</dbReference>
<dbReference type="EMBL" id="KN835259">
    <property type="protein sequence ID" value="KIK41755.1"/>
    <property type="molecule type" value="Genomic_DNA"/>
</dbReference>
<keyword evidence="1" id="KW-0597">Phosphoprotein</keyword>
<name>A0A0C9ZV71_9AGAM</name>
<feature type="region of interest" description="Disordered" evidence="3">
    <location>
        <begin position="1"/>
        <end position="137"/>
    </location>
</feature>
<dbReference type="AlphaFoldDB" id="A0A0C9ZV71"/>
<dbReference type="InterPro" id="IPR035899">
    <property type="entry name" value="DBL_dom_sf"/>
</dbReference>
<dbReference type="SMART" id="SM00036">
    <property type="entry name" value="CNH"/>
    <property type="match status" value="1"/>
</dbReference>
<dbReference type="CDD" id="cd00821">
    <property type="entry name" value="PH"/>
    <property type="match status" value="1"/>
</dbReference>
<dbReference type="InParanoid" id="A0A0C9ZV71"/>
<dbReference type="Gene3D" id="1.20.900.10">
    <property type="entry name" value="Dbl homology (DH) domain"/>
    <property type="match status" value="1"/>
</dbReference>
<evidence type="ECO:0000313" key="8">
    <source>
        <dbReference type="Proteomes" id="UP000054485"/>
    </source>
</evidence>
<dbReference type="InterPro" id="IPR041675">
    <property type="entry name" value="PH_5"/>
</dbReference>
<dbReference type="HOGENOM" id="CLU_005275_0_0_1"/>
<dbReference type="InterPro" id="IPR001849">
    <property type="entry name" value="PH_domain"/>
</dbReference>
<gene>
    <name evidence="7" type="ORF">CY34DRAFT_805699</name>
</gene>
<evidence type="ECO:0000256" key="3">
    <source>
        <dbReference type="SAM" id="MobiDB-lite"/>
    </source>
</evidence>
<dbReference type="OrthoDB" id="2272012at2759"/>
<protein>
    <submittedName>
        <fullName evidence="7">Unplaced genomic scaffold CY34scaffold_128, whole genome shotgun sequence</fullName>
    </submittedName>
</protein>
<feature type="domain" description="PH" evidence="4">
    <location>
        <begin position="426"/>
        <end position="555"/>
    </location>
</feature>
<dbReference type="SMART" id="SM00233">
    <property type="entry name" value="PH"/>
    <property type="match status" value="1"/>
</dbReference>
<dbReference type="Pfam" id="PF00621">
    <property type="entry name" value="RhoGEF"/>
    <property type="match status" value="1"/>
</dbReference>
<feature type="domain" description="DH" evidence="5">
    <location>
        <begin position="200"/>
        <end position="391"/>
    </location>
</feature>
<dbReference type="PANTHER" id="PTHR46572:SF1">
    <property type="entry name" value="RHO1 GUANINE NUCLEOTIDE EXCHANGE FACTOR TUS1"/>
    <property type="match status" value="1"/>
</dbReference>
<dbReference type="Pfam" id="PF00780">
    <property type="entry name" value="CNH"/>
    <property type="match status" value="1"/>
</dbReference>
<reference evidence="7 8" key="1">
    <citation type="submission" date="2014-04" db="EMBL/GenBank/DDBJ databases">
        <authorList>
            <consortium name="DOE Joint Genome Institute"/>
            <person name="Kuo A."/>
            <person name="Ruytinx J."/>
            <person name="Rineau F."/>
            <person name="Colpaert J."/>
            <person name="Kohler A."/>
            <person name="Nagy L.G."/>
            <person name="Floudas D."/>
            <person name="Copeland A."/>
            <person name="Barry K.W."/>
            <person name="Cichocki N."/>
            <person name="Veneault-Fourrey C."/>
            <person name="LaButti K."/>
            <person name="Lindquist E.A."/>
            <person name="Lipzen A."/>
            <person name="Lundell T."/>
            <person name="Morin E."/>
            <person name="Murat C."/>
            <person name="Sun H."/>
            <person name="Tunlid A."/>
            <person name="Henrissat B."/>
            <person name="Grigoriev I.V."/>
            <person name="Hibbett D.S."/>
            <person name="Martin F."/>
            <person name="Nordberg H.P."/>
            <person name="Cantor M.N."/>
            <person name="Hua S.X."/>
        </authorList>
    </citation>
    <scope>NUCLEOTIDE SEQUENCE [LARGE SCALE GENOMIC DNA]</scope>
    <source>
        <strain evidence="7 8">UH-Slu-Lm8-n1</strain>
    </source>
</reference>
<evidence type="ECO:0000259" key="4">
    <source>
        <dbReference type="PROSITE" id="PS50003"/>
    </source>
</evidence>
<dbReference type="InterPro" id="IPR011993">
    <property type="entry name" value="PH-like_dom_sf"/>
</dbReference>
<evidence type="ECO:0000259" key="5">
    <source>
        <dbReference type="PROSITE" id="PS50010"/>
    </source>
</evidence>
<dbReference type="STRING" id="930992.A0A0C9ZV71"/>
<evidence type="ECO:0000259" key="6">
    <source>
        <dbReference type="PROSITE" id="PS50219"/>
    </source>
</evidence>
<dbReference type="InterPro" id="IPR001180">
    <property type="entry name" value="CNH_dom"/>
</dbReference>
<reference evidence="8" key="2">
    <citation type="submission" date="2015-01" db="EMBL/GenBank/DDBJ databases">
        <title>Evolutionary Origins and Diversification of the Mycorrhizal Mutualists.</title>
        <authorList>
            <consortium name="DOE Joint Genome Institute"/>
            <consortium name="Mycorrhizal Genomics Consortium"/>
            <person name="Kohler A."/>
            <person name="Kuo A."/>
            <person name="Nagy L.G."/>
            <person name="Floudas D."/>
            <person name="Copeland A."/>
            <person name="Barry K.W."/>
            <person name="Cichocki N."/>
            <person name="Veneault-Fourrey C."/>
            <person name="LaButti K."/>
            <person name="Lindquist E.A."/>
            <person name="Lipzen A."/>
            <person name="Lundell T."/>
            <person name="Morin E."/>
            <person name="Murat C."/>
            <person name="Riley R."/>
            <person name="Ohm R."/>
            <person name="Sun H."/>
            <person name="Tunlid A."/>
            <person name="Henrissat B."/>
            <person name="Grigoriev I.V."/>
            <person name="Hibbett D.S."/>
            <person name="Martin F."/>
        </authorList>
    </citation>
    <scope>NUCLEOTIDE SEQUENCE [LARGE SCALE GENOMIC DNA]</scope>
    <source>
        <strain evidence="8">UH-Slu-Lm8-n1</strain>
    </source>
</reference>
<dbReference type="InterPro" id="IPR052233">
    <property type="entry name" value="Rho-type_GEFs"/>
</dbReference>
<keyword evidence="8" id="KW-1185">Reference proteome</keyword>